<evidence type="ECO:0000259" key="5">
    <source>
        <dbReference type="PROSITE" id="PS00498"/>
    </source>
</evidence>
<dbReference type="InterPro" id="IPR050316">
    <property type="entry name" value="Tyrosinase/Hemocyanin"/>
</dbReference>
<evidence type="ECO:0000313" key="7">
    <source>
        <dbReference type="Proteomes" id="UP000291130"/>
    </source>
</evidence>
<dbReference type="AlphaFoldDB" id="A0A411MQ34"/>
<dbReference type="PRINTS" id="PR00092">
    <property type="entry name" value="TYROSINASE"/>
</dbReference>
<gene>
    <name evidence="6" type="ORF">EXN22_25740</name>
</gene>
<proteinExistence type="inferred from homology"/>
<accession>A0A411MQ34</accession>
<protein>
    <submittedName>
        <fullName evidence="6">Tyrosinase family protein</fullName>
    </submittedName>
</protein>
<feature type="domain" description="Tyrosinase copper-binding" evidence="4">
    <location>
        <begin position="63"/>
        <end position="80"/>
    </location>
</feature>
<feature type="domain" description="Tyrosinase copper-binding" evidence="5">
    <location>
        <begin position="237"/>
        <end position="248"/>
    </location>
</feature>
<keyword evidence="7" id="KW-1185">Reference proteome</keyword>
<evidence type="ECO:0000256" key="3">
    <source>
        <dbReference type="ARBA" id="ARBA00023008"/>
    </source>
</evidence>
<dbReference type="InterPro" id="IPR008922">
    <property type="entry name" value="Di-copper_centre_dom_sf"/>
</dbReference>
<dbReference type="InterPro" id="IPR002227">
    <property type="entry name" value="Tyrosinase_Cu-bd"/>
</dbReference>
<dbReference type="Proteomes" id="UP000291130">
    <property type="component" value="Chromosome"/>
</dbReference>
<dbReference type="SUPFAM" id="SSF48056">
    <property type="entry name" value="Di-copper centre-containing domain"/>
    <property type="match status" value="1"/>
</dbReference>
<dbReference type="KEGG" id="ptk:EXN22_25740"/>
<evidence type="ECO:0000256" key="1">
    <source>
        <dbReference type="ARBA" id="ARBA00009928"/>
    </source>
</evidence>
<dbReference type="Gene3D" id="1.10.1280.10">
    <property type="entry name" value="Di-copper center containing domain from catechol oxidase"/>
    <property type="match status" value="1"/>
</dbReference>
<keyword evidence="2" id="KW-0479">Metal-binding</keyword>
<dbReference type="GO" id="GO:0046872">
    <property type="term" value="F:metal ion binding"/>
    <property type="evidence" value="ECO:0007669"/>
    <property type="project" value="UniProtKB-KW"/>
</dbReference>
<dbReference type="EMBL" id="CP035952">
    <property type="protein sequence ID" value="QBF28923.1"/>
    <property type="molecule type" value="Genomic_DNA"/>
</dbReference>
<evidence type="ECO:0000256" key="2">
    <source>
        <dbReference type="ARBA" id="ARBA00022723"/>
    </source>
</evidence>
<sequence length="328" mass="37379">MATRIRKEIRQLTPVEVTGLTSAFLELKRRGAYDKYVQWHLDAMEATSLPGEPPYSSFRNHAHRGPAFLPWHRWFVKMLEDELRTVGSFSDGTLPYWDWTLDSANPEESPIWASNWMGGNGDPEKNDFIQDGPFSNPETWPVVFPLTEGAKEPLRRNFGRLASTLPNAQALARAMSRPHYSEPGHFGEQFQMGFCNYLEGWVTPNADSALTEPGTQLHNRVHNWIGGNMATMMSPDDPVFFLHHCFVDKIWADWQAVRGRDNYQPEEGGAWGHNLNDDMIYGPGEGDTRKRLSDVLDIAALGYEYSSSVTPQPPVSGWERRLKYNPYM</sequence>
<name>A0A411MQ34_9PSED</name>
<evidence type="ECO:0000259" key="4">
    <source>
        <dbReference type="PROSITE" id="PS00497"/>
    </source>
</evidence>
<dbReference type="RefSeq" id="WP_130266669.1">
    <property type="nucleotide sequence ID" value="NZ_CP035952.1"/>
</dbReference>
<comment type="similarity">
    <text evidence="1">Belongs to the tyrosinase family.</text>
</comment>
<evidence type="ECO:0000313" key="6">
    <source>
        <dbReference type="EMBL" id="QBF28923.1"/>
    </source>
</evidence>
<organism evidence="6 7">
    <name type="scientific">Pseudomonas tructae</name>
    <dbReference type="NCBI Taxonomy" id="2518644"/>
    <lineage>
        <taxon>Bacteria</taxon>
        <taxon>Pseudomonadati</taxon>
        <taxon>Pseudomonadota</taxon>
        <taxon>Gammaproteobacteria</taxon>
        <taxon>Pseudomonadales</taxon>
        <taxon>Pseudomonadaceae</taxon>
        <taxon>Pseudomonas</taxon>
    </lineage>
</organism>
<dbReference type="PROSITE" id="PS00498">
    <property type="entry name" value="TYROSINASE_2"/>
    <property type="match status" value="1"/>
</dbReference>
<dbReference type="Pfam" id="PF00264">
    <property type="entry name" value="Tyrosinase"/>
    <property type="match status" value="1"/>
</dbReference>
<dbReference type="PANTHER" id="PTHR11474">
    <property type="entry name" value="TYROSINASE FAMILY MEMBER"/>
    <property type="match status" value="1"/>
</dbReference>
<dbReference type="OrthoDB" id="2874181at2"/>
<dbReference type="PROSITE" id="PS00497">
    <property type="entry name" value="TYROSINASE_1"/>
    <property type="match status" value="1"/>
</dbReference>
<keyword evidence="3" id="KW-0186">Copper</keyword>
<reference evidence="6 7" key="1">
    <citation type="submission" date="2019-02" db="EMBL/GenBank/DDBJ databases">
        <title>Complete genome sequence of Pseudomonas sp. SNU WT1 isolated from rainbow trout.</title>
        <authorList>
            <person name="Oh W.T."/>
            <person name="Park S.C."/>
        </authorList>
    </citation>
    <scope>NUCLEOTIDE SEQUENCE [LARGE SCALE GENOMIC DNA]</scope>
    <source>
        <strain evidence="6 7">SNU WT1</strain>
    </source>
</reference>
<dbReference type="PANTHER" id="PTHR11474:SF126">
    <property type="entry name" value="TYROSINASE-LIKE PROTEIN TYR-1-RELATED"/>
    <property type="match status" value="1"/>
</dbReference>
<dbReference type="GO" id="GO:0016491">
    <property type="term" value="F:oxidoreductase activity"/>
    <property type="evidence" value="ECO:0007669"/>
    <property type="project" value="InterPro"/>
</dbReference>